<dbReference type="STRING" id="413434.SAMN04488132_11399"/>
<accession>A0A1T4RN61</accession>
<dbReference type="Proteomes" id="UP000190888">
    <property type="component" value="Unassembled WGS sequence"/>
</dbReference>
<evidence type="ECO:0000256" key="1">
    <source>
        <dbReference type="SAM" id="Phobius"/>
    </source>
</evidence>
<proteinExistence type="predicted"/>
<feature type="domain" description="Beta-lactamase-related" evidence="2">
    <location>
        <begin position="86"/>
        <end position="401"/>
    </location>
</feature>
<dbReference type="SUPFAM" id="SSF56601">
    <property type="entry name" value="beta-lactamase/transpeptidase-like"/>
    <property type="match status" value="1"/>
</dbReference>
<evidence type="ECO:0000259" key="2">
    <source>
        <dbReference type="Pfam" id="PF00144"/>
    </source>
</evidence>
<evidence type="ECO:0000313" key="3">
    <source>
        <dbReference type="EMBL" id="SKA17424.1"/>
    </source>
</evidence>
<dbReference type="EMBL" id="FUWH01000013">
    <property type="protein sequence ID" value="SKA17424.1"/>
    <property type="molecule type" value="Genomic_DNA"/>
</dbReference>
<dbReference type="PANTHER" id="PTHR46825:SF12">
    <property type="entry name" value="PENICILLIN-BINDING PROTEIN 4"/>
    <property type="match status" value="1"/>
</dbReference>
<sequence>MASVPVEDLAQREFQGTSDNSGQATHGKKENATSAKYVSIFGNMLFTNRSFLFVIILLVCTTTLNAQFIDLGVLAKGSAGDSSRYTIAERMEFYKVPGTSVTIFEQGKILSHQVYGFSSSTAKTALDTSTRFQAASVSKSVTAVAVLHTAEHYQLDLDRNVNDYLKSWKVPENRFTKNEKVTIRRLLSHTAGINVSGFGGYRKGSSIPFPEAILNGKGNTPAVNVTEVPGKKYMYSGGGYMILQQLVEDITGISFGEYVRKEILDPLGMTSSTFEYAPETNISLAHTDKGEPYPGGYYLMPESAPAGLWTTGADLARFCITLQQAYEGTPNSIITHSMVKAMLTTTGTYGLGLGAGGKGNDVYFYHGGKNRGYNSVFLNLYKRRLGIVILTNADQGDKFRDEILRSFARYYKLNIMGNNGL</sequence>
<dbReference type="InterPro" id="IPR012338">
    <property type="entry name" value="Beta-lactam/transpept-like"/>
</dbReference>
<keyword evidence="1" id="KW-1133">Transmembrane helix</keyword>
<dbReference type="InterPro" id="IPR050491">
    <property type="entry name" value="AmpC-like"/>
</dbReference>
<organism evidence="3 4">
    <name type="scientific">Sediminibacterium ginsengisoli</name>
    <dbReference type="NCBI Taxonomy" id="413434"/>
    <lineage>
        <taxon>Bacteria</taxon>
        <taxon>Pseudomonadati</taxon>
        <taxon>Bacteroidota</taxon>
        <taxon>Chitinophagia</taxon>
        <taxon>Chitinophagales</taxon>
        <taxon>Chitinophagaceae</taxon>
        <taxon>Sediminibacterium</taxon>
    </lineage>
</organism>
<feature type="transmembrane region" description="Helical" evidence="1">
    <location>
        <begin position="51"/>
        <end position="75"/>
    </location>
</feature>
<keyword evidence="1" id="KW-0812">Transmembrane</keyword>
<reference evidence="3 4" key="1">
    <citation type="submission" date="2017-02" db="EMBL/GenBank/DDBJ databases">
        <authorList>
            <person name="Peterson S.W."/>
        </authorList>
    </citation>
    <scope>NUCLEOTIDE SEQUENCE [LARGE SCALE GENOMIC DNA]</scope>
    <source>
        <strain evidence="3 4">DSM 22335</strain>
    </source>
</reference>
<dbReference type="Pfam" id="PF00144">
    <property type="entry name" value="Beta-lactamase"/>
    <property type="match status" value="1"/>
</dbReference>
<keyword evidence="4" id="KW-1185">Reference proteome</keyword>
<dbReference type="Gene3D" id="3.40.710.10">
    <property type="entry name" value="DD-peptidase/beta-lactamase superfamily"/>
    <property type="match status" value="1"/>
</dbReference>
<protein>
    <submittedName>
        <fullName evidence="3">CubicO group peptidase, beta-lactamase class C family</fullName>
    </submittedName>
</protein>
<dbReference type="AlphaFoldDB" id="A0A1T4RN61"/>
<dbReference type="InterPro" id="IPR001466">
    <property type="entry name" value="Beta-lactam-related"/>
</dbReference>
<dbReference type="PANTHER" id="PTHR46825">
    <property type="entry name" value="D-ALANYL-D-ALANINE-CARBOXYPEPTIDASE/ENDOPEPTIDASE AMPH"/>
    <property type="match status" value="1"/>
</dbReference>
<keyword evidence="1" id="KW-0472">Membrane</keyword>
<gene>
    <name evidence="3" type="ORF">SAMN04488132_11399</name>
</gene>
<evidence type="ECO:0000313" key="4">
    <source>
        <dbReference type="Proteomes" id="UP000190888"/>
    </source>
</evidence>
<name>A0A1T4RN61_9BACT</name>